<gene>
    <name evidence="1" type="ORF">NIIDNTM18_49740</name>
</gene>
<dbReference type="AlphaFoldDB" id="A0A6S6PCH2"/>
<evidence type="ECO:0000313" key="1">
    <source>
        <dbReference type="EMBL" id="BCI55696.1"/>
    </source>
</evidence>
<evidence type="ECO:0000313" key="2">
    <source>
        <dbReference type="Proteomes" id="UP000515734"/>
    </source>
</evidence>
<dbReference type="EMBL" id="AP023287">
    <property type="protein sequence ID" value="BCI55696.1"/>
    <property type="molecule type" value="Genomic_DNA"/>
</dbReference>
<reference evidence="1 2" key="1">
    <citation type="submission" date="2020-07" db="EMBL/GenBank/DDBJ databases">
        <title>Complete genome sequence of Mycolicibacterium litorale like strain isolated from cardiac implantable electronic device infection.</title>
        <authorList>
            <person name="Fukano H."/>
            <person name="Miyama H."/>
            <person name="Hoshino Y."/>
        </authorList>
    </citation>
    <scope>NUCLEOTIDE SEQUENCE [LARGE SCALE GENOMIC DNA]</scope>
    <source>
        <strain evidence="1 2">NIIDNTM18</strain>
    </source>
</reference>
<dbReference type="Pfam" id="PF05133">
    <property type="entry name" value="SPP1_portal"/>
    <property type="match status" value="1"/>
</dbReference>
<dbReference type="Proteomes" id="UP000515734">
    <property type="component" value="Chromosome"/>
</dbReference>
<accession>A0A6S6PCH2</accession>
<dbReference type="InterPro" id="IPR021145">
    <property type="entry name" value="Portal_protein_SPP1_Gp6-like"/>
</dbReference>
<protein>
    <recommendedName>
        <fullName evidence="3">SPP1 Gp6-like portal protein</fullName>
    </recommendedName>
</protein>
<name>A0A6S6PCH2_9MYCO</name>
<dbReference type="RefSeq" id="WP_232100413.1">
    <property type="nucleotide sequence ID" value="NZ_AP023287.1"/>
</dbReference>
<proteinExistence type="predicted"/>
<sequence>MTQDELVLQLMQRLDEPAARYSELDLYYGGHQPLAFLSPEAKIALGNRFGVMASNIPRLAVTALAERLRITGFTGDAGLWTDWIRNDLDQTSGVAHREALLLGDSYVIVWADQFGHPKVTVESAKQVAVQLDPGTRQITAAIKRWETKTTTEAVLYLPDRIVRLRANQTGATTIGFHTVDTIANPLGVVPVVALRNSDRILDDYGVSEIDDLKPLVDALNKSLADMMVTSEYVGRPRRWATGIELAEEPVLDADGNPVETINGEPVMEEVNPIPEGHRAMISENDQAKFGQLQAADLTGYEASVRVILGQIMAVSTLPAHYVGVFTDNPASADALRAAEASLTARAEARQATFGRSWEQVARLMIAVRDGRDPSLIDDIRVQWADAATRSVAQEADAVVKLFQAGLLPRAYALSKLGYPDDEIAKIDAATPRAVPDAA</sequence>
<evidence type="ECO:0008006" key="3">
    <source>
        <dbReference type="Google" id="ProtNLM"/>
    </source>
</evidence>
<organism evidence="1 2">
    <name type="scientific">Mycolicibacterium litorale</name>
    <dbReference type="NCBI Taxonomy" id="758802"/>
    <lineage>
        <taxon>Bacteria</taxon>
        <taxon>Bacillati</taxon>
        <taxon>Actinomycetota</taxon>
        <taxon>Actinomycetes</taxon>
        <taxon>Mycobacteriales</taxon>
        <taxon>Mycobacteriaceae</taxon>
        <taxon>Mycolicibacterium</taxon>
    </lineage>
</organism>